<evidence type="ECO:0000313" key="1">
    <source>
        <dbReference type="EMBL" id="KAJ4438917.1"/>
    </source>
</evidence>
<organism evidence="1 2">
    <name type="scientific">Periplaneta americana</name>
    <name type="common">American cockroach</name>
    <name type="synonym">Blatta americana</name>
    <dbReference type="NCBI Taxonomy" id="6978"/>
    <lineage>
        <taxon>Eukaryota</taxon>
        <taxon>Metazoa</taxon>
        <taxon>Ecdysozoa</taxon>
        <taxon>Arthropoda</taxon>
        <taxon>Hexapoda</taxon>
        <taxon>Insecta</taxon>
        <taxon>Pterygota</taxon>
        <taxon>Neoptera</taxon>
        <taxon>Polyneoptera</taxon>
        <taxon>Dictyoptera</taxon>
        <taxon>Blattodea</taxon>
        <taxon>Blattoidea</taxon>
        <taxon>Blattidae</taxon>
        <taxon>Blattinae</taxon>
        <taxon>Periplaneta</taxon>
    </lineage>
</organism>
<name>A0ABQ8SZ33_PERAM</name>
<sequence length="142" mass="16120">MMAADGDCHHLCKLMAPVRHRWSINDVIGGIRNTVIPSDCSPHDGAPPQFNEDFHNYLDDNFLVSGSEGEALSYNLREVHGLAINGSSRRIDIIAFQENSSKDYILDPTVRFEHHKGQPEEVNNEKRSIYELRWITIKSNTS</sequence>
<comment type="caution">
    <text evidence="1">The sequence shown here is derived from an EMBL/GenBank/DDBJ whole genome shotgun (WGS) entry which is preliminary data.</text>
</comment>
<keyword evidence="2" id="KW-1185">Reference proteome</keyword>
<accession>A0ABQ8SZ33</accession>
<proteinExistence type="predicted"/>
<evidence type="ECO:0000313" key="2">
    <source>
        <dbReference type="Proteomes" id="UP001148838"/>
    </source>
</evidence>
<protein>
    <submittedName>
        <fullName evidence="1">Uncharacterized protein</fullName>
    </submittedName>
</protein>
<reference evidence="1 2" key="1">
    <citation type="journal article" date="2022" name="Allergy">
        <title>Genome assembly and annotation of Periplaneta americana reveal a comprehensive cockroach allergen profile.</title>
        <authorList>
            <person name="Wang L."/>
            <person name="Xiong Q."/>
            <person name="Saelim N."/>
            <person name="Wang L."/>
            <person name="Nong W."/>
            <person name="Wan A.T."/>
            <person name="Shi M."/>
            <person name="Liu X."/>
            <person name="Cao Q."/>
            <person name="Hui J.H.L."/>
            <person name="Sookrung N."/>
            <person name="Leung T.F."/>
            <person name="Tungtrongchitr A."/>
            <person name="Tsui S.K.W."/>
        </authorList>
    </citation>
    <scope>NUCLEOTIDE SEQUENCE [LARGE SCALE GENOMIC DNA]</scope>
    <source>
        <strain evidence="1">PWHHKU_190912</strain>
    </source>
</reference>
<dbReference type="EMBL" id="JAJSOF020000019">
    <property type="protein sequence ID" value="KAJ4438917.1"/>
    <property type="molecule type" value="Genomic_DNA"/>
</dbReference>
<gene>
    <name evidence="1" type="ORF">ANN_14871</name>
</gene>
<dbReference type="Proteomes" id="UP001148838">
    <property type="component" value="Unassembled WGS sequence"/>
</dbReference>